<comment type="caution">
    <text evidence="3">The sequence shown here is derived from an EMBL/GenBank/DDBJ whole genome shotgun (WGS) entry which is preliminary data.</text>
</comment>
<name>A0A251XBI0_9GAMM</name>
<dbReference type="Proteomes" id="UP000194798">
    <property type="component" value="Unassembled WGS sequence"/>
</dbReference>
<dbReference type="PRINTS" id="PR00507">
    <property type="entry name" value="N12N6MTFRASE"/>
</dbReference>
<dbReference type="GO" id="GO:0008170">
    <property type="term" value="F:N-methyltransferase activity"/>
    <property type="evidence" value="ECO:0007669"/>
    <property type="project" value="InterPro"/>
</dbReference>
<sequence length="165" mass="19270">MQVVYFKTFLKQVYEDFYTAYNPKDADKLGIVYTPQEAARFIISGCDWLAREHFDKFLIDKDLDILDPCMGTGTFIIDLLDFWRGQQKDLMRKFAQEVHANEVSILSYYIACLNIEQTFYDITNQWQEFKGLCFVNTLDNVGFSKRIATTVNFFSNNNSRSKSLA</sequence>
<evidence type="ECO:0000256" key="1">
    <source>
        <dbReference type="ARBA" id="ARBA00006594"/>
    </source>
</evidence>
<dbReference type="InterPro" id="IPR029063">
    <property type="entry name" value="SAM-dependent_MTases_sf"/>
</dbReference>
<keyword evidence="4" id="KW-1185">Reference proteome</keyword>
<gene>
    <name evidence="3" type="ORF">TPSD3_01730</name>
</gene>
<accession>A0A251XBI0</accession>
<feature type="domain" description="DNA methylase adenine-specific" evidence="2">
    <location>
        <begin position="10"/>
        <end position="116"/>
    </location>
</feature>
<dbReference type="AlphaFoldDB" id="A0A251XBI0"/>
<protein>
    <recommendedName>
        <fullName evidence="2">DNA methylase adenine-specific domain-containing protein</fullName>
    </recommendedName>
</protein>
<dbReference type="Gene3D" id="3.40.50.150">
    <property type="entry name" value="Vaccinia Virus protein VP39"/>
    <property type="match status" value="1"/>
</dbReference>
<reference evidence="3 4" key="1">
    <citation type="submission" date="2016-12" db="EMBL/GenBank/DDBJ databases">
        <title>Thioflexothrix psekupsii D3 genome sequencing and assembly.</title>
        <authorList>
            <person name="Fomenkov A."/>
            <person name="Vincze T."/>
            <person name="Grabovich M."/>
            <person name="Anton B.P."/>
            <person name="Dubinina G."/>
            <person name="Orlova M."/>
            <person name="Belousova E."/>
            <person name="Roberts R.J."/>
        </authorList>
    </citation>
    <scope>NUCLEOTIDE SEQUENCE [LARGE SCALE GENOMIC DNA]</scope>
    <source>
        <strain evidence="3">D3</strain>
    </source>
</reference>
<organism evidence="3 4">
    <name type="scientific">Thioflexithrix psekupsensis</name>
    <dbReference type="NCBI Taxonomy" id="1570016"/>
    <lineage>
        <taxon>Bacteria</taxon>
        <taxon>Pseudomonadati</taxon>
        <taxon>Pseudomonadota</taxon>
        <taxon>Gammaproteobacteria</taxon>
        <taxon>Thiotrichales</taxon>
        <taxon>Thioflexithrix</taxon>
    </lineage>
</organism>
<dbReference type="EMBL" id="MSLT01000006">
    <property type="protein sequence ID" value="OUD15275.1"/>
    <property type="molecule type" value="Genomic_DNA"/>
</dbReference>
<evidence type="ECO:0000313" key="3">
    <source>
        <dbReference type="EMBL" id="OUD15275.1"/>
    </source>
</evidence>
<proteinExistence type="inferred from homology"/>
<comment type="similarity">
    <text evidence="1">Belongs to the N(4)/N(6)-methyltransferase family.</text>
</comment>
<dbReference type="InterPro" id="IPR003356">
    <property type="entry name" value="DNA_methylase_A-5"/>
</dbReference>
<dbReference type="SUPFAM" id="SSF53335">
    <property type="entry name" value="S-adenosyl-L-methionine-dependent methyltransferases"/>
    <property type="match status" value="1"/>
</dbReference>
<dbReference type="GO" id="GO:0003677">
    <property type="term" value="F:DNA binding"/>
    <property type="evidence" value="ECO:0007669"/>
    <property type="project" value="InterPro"/>
</dbReference>
<dbReference type="RefSeq" id="WP_086486868.1">
    <property type="nucleotide sequence ID" value="NZ_MSLT01000006.1"/>
</dbReference>
<dbReference type="Pfam" id="PF02384">
    <property type="entry name" value="N6_Mtase"/>
    <property type="match status" value="1"/>
</dbReference>
<evidence type="ECO:0000259" key="2">
    <source>
        <dbReference type="Pfam" id="PF02384"/>
    </source>
</evidence>
<evidence type="ECO:0000313" key="4">
    <source>
        <dbReference type="Proteomes" id="UP000194798"/>
    </source>
</evidence>